<comment type="caution">
    <text evidence="2">The sequence shown here is derived from an EMBL/GenBank/DDBJ whole genome shotgun (WGS) entry which is preliminary data.</text>
</comment>
<reference evidence="2 3" key="1">
    <citation type="submission" date="2023-11" db="EMBL/GenBank/DDBJ databases">
        <title>Halocaridina rubra genome assembly.</title>
        <authorList>
            <person name="Smith C."/>
        </authorList>
    </citation>
    <scope>NUCLEOTIDE SEQUENCE [LARGE SCALE GENOMIC DNA]</scope>
    <source>
        <strain evidence="2">EP-1</strain>
        <tissue evidence="2">Whole</tissue>
    </source>
</reference>
<dbReference type="AlphaFoldDB" id="A0AAN8WYM2"/>
<evidence type="ECO:0000313" key="2">
    <source>
        <dbReference type="EMBL" id="KAK7074730.1"/>
    </source>
</evidence>
<proteinExistence type="predicted"/>
<sequence length="91" mass="10966">MNWAWERHQIEQTSPRTHQDKYINCISENNLRHNRRSISPSSPTEEGKKKKKEMKVLASIRKKKKRKKNHFIYSIKRPLQEANNINCLHTK</sequence>
<dbReference type="Proteomes" id="UP001381693">
    <property type="component" value="Unassembled WGS sequence"/>
</dbReference>
<evidence type="ECO:0000256" key="1">
    <source>
        <dbReference type="SAM" id="MobiDB-lite"/>
    </source>
</evidence>
<accession>A0AAN8WYM2</accession>
<protein>
    <submittedName>
        <fullName evidence="2">Uncharacterized protein</fullName>
    </submittedName>
</protein>
<evidence type="ECO:0000313" key="3">
    <source>
        <dbReference type="Proteomes" id="UP001381693"/>
    </source>
</evidence>
<organism evidence="2 3">
    <name type="scientific">Halocaridina rubra</name>
    <name type="common">Hawaiian red shrimp</name>
    <dbReference type="NCBI Taxonomy" id="373956"/>
    <lineage>
        <taxon>Eukaryota</taxon>
        <taxon>Metazoa</taxon>
        <taxon>Ecdysozoa</taxon>
        <taxon>Arthropoda</taxon>
        <taxon>Crustacea</taxon>
        <taxon>Multicrustacea</taxon>
        <taxon>Malacostraca</taxon>
        <taxon>Eumalacostraca</taxon>
        <taxon>Eucarida</taxon>
        <taxon>Decapoda</taxon>
        <taxon>Pleocyemata</taxon>
        <taxon>Caridea</taxon>
        <taxon>Atyoidea</taxon>
        <taxon>Atyidae</taxon>
        <taxon>Halocaridina</taxon>
    </lineage>
</organism>
<gene>
    <name evidence="2" type="ORF">SK128_027131</name>
</gene>
<name>A0AAN8WYM2_HALRR</name>
<keyword evidence="3" id="KW-1185">Reference proteome</keyword>
<dbReference type="EMBL" id="JAXCGZ010011472">
    <property type="protein sequence ID" value="KAK7074730.1"/>
    <property type="molecule type" value="Genomic_DNA"/>
</dbReference>
<feature type="region of interest" description="Disordered" evidence="1">
    <location>
        <begin position="28"/>
        <end position="53"/>
    </location>
</feature>